<proteinExistence type="predicted"/>
<gene>
    <name evidence="2" type="ORF">S01H4_57493</name>
</gene>
<accession>X1CH40</accession>
<dbReference type="AlphaFoldDB" id="X1CH40"/>
<dbReference type="InterPro" id="IPR017850">
    <property type="entry name" value="Alkaline_phosphatase_core_sf"/>
</dbReference>
<dbReference type="Gene3D" id="3.40.720.10">
    <property type="entry name" value="Alkaline Phosphatase, subunit A"/>
    <property type="match status" value="1"/>
</dbReference>
<reference evidence="2" key="1">
    <citation type="journal article" date="2014" name="Front. Microbiol.">
        <title>High frequency of phylogenetically diverse reductive dehalogenase-homologous genes in deep subseafloor sedimentary metagenomes.</title>
        <authorList>
            <person name="Kawai M."/>
            <person name="Futagami T."/>
            <person name="Toyoda A."/>
            <person name="Takaki Y."/>
            <person name="Nishi S."/>
            <person name="Hori S."/>
            <person name="Arai W."/>
            <person name="Tsubouchi T."/>
            <person name="Morono Y."/>
            <person name="Uchiyama I."/>
            <person name="Ito T."/>
            <person name="Fujiyama A."/>
            <person name="Inagaki F."/>
            <person name="Takami H."/>
        </authorList>
    </citation>
    <scope>NUCLEOTIDE SEQUENCE</scope>
    <source>
        <strain evidence="2">Expedition CK06-06</strain>
    </source>
</reference>
<sequence length="118" mass="13857">LSIDLAPTVLDLAGLKRSDAPKMNGRSLAPFLRGGNPKNWRKSFFIEYNTDTVFPRVYRMGYRAIRTNRWKLIHYLDLEGMDELYDLKRDPYELENRIDDPAVQATLENLRTQLNRIL</sequence>
<dbReference type="InterPro" id="IPR032506">
    <property type="entry name" value="SGSH_C"/>
</dbReference>
<dbReference type="EMBL" id="BART01033461">
    <property type="protein sequence ID" value="GAH07621.1"/>
    <property type="molecule type" value="Genomic_DNA"/>
</dbReference>
<comment type="caution">
    <text evidence="2">The sequence shown here is derived from an EMBL/GenBank/DDBJ whole genome shotgun (WGS) entry which is preliminary data.</text>
</comment>
<feature type="domain" description="N-sulphoglucosamine sulphohydrolase C-terminal" evidence="1">
    <location>
        <begin position="2"/>
        <end position="116"/>
    </location>
</feature>
<name>X1CH40_9ZZZZ</name>
<dbReference type="PANTHER" id="PTHR43108:SF8">
    <property type="entry name" value="SD21168P"/>
    <property type="match status" value="1"/>
</dbReference>
<dbReference type="SUPFAM" id="SSF53649">
    <property type="entry name" value="Alkaline phosphatase-like"/>
    <property type="match status" value="1"/>
</dbReference>
<feature type="non-terminal residue" evidence="2">
    <location>
        <position position="1"/>
    </location>
</feature>
<evidence type="ECO:0000313" key="2">
    <source>
        <dbReference type="EMBL" id="GAH07621.1"/>
    </source>
</evidence>
<dbReference type="Pfam" id="PF16347">
    <property type="entry name" value="SGSH_C"/>
    <property type="match status" value="1"/>
</dbReference>
<evidence type="ECO:0000259" key="1">
    <source>
        <dbReference type="Pfam" id="PF16347"/>
    </source>
</evidence>
<organism evidence="2">
    <name type="scientific">marine sediment metagenome</name>
    <dbReference type="NCBI Taxonomy" id="412755"/>
    <lineage>
        <taxon>unclassified sequences</taxon>
        <taxon>metagenomes</taxon>
        <taxon>ecological metagenomes</taxon>
    </lineage>
</organism>
<dbReference type="PANTHER" id="PTHR43108">
    <property type="entry name" value="N-ACETYLGLUCOSAMINE-6-SULFATASE FAMILY MEMBER"/>
    <property type="match status" value="1"/>
</dbReference>
<protein>
    <recommendedName>
        <fullName evidence="1">N-sulphoglucosamine sulphohydrolase C-terminal domain-containing protein</fullName>
    </recommendedName>
</protein>